<feature type="domain" description="Helicase ATP-binding" evidence="16">
    <location>
        <begin position="268"/>
        <end position="429"/>
    </location>
</feature>
<comment type="catalytic activity">
    <reaction evidence="12 15">
        <text>Couples ATP hydrolysis with the unwinding of duplex DNA by translocating in the 3'-5' direction.</text>
        <dbReference type="EC" id="5.6.2.4"/>
    </reaction>
</comment>
<evidence type="ECO:0000256" key="15">
    <source>
        <dbReference type="RuleBase" id="RU363016"/>
    </source>
</evidence>
<dbReference type="CDD" id="cd17992">
    <property type="entry name" value="DEXHc_RecG"/>
    <property type="match status" value="1"/>
</dbReference>
<dbReference type="Pfam" id="PF00270">
    <property type="entry name" value="DEAD"/>
    <property type="match status" value="1"/>
</dbReference>
<dbReference type="GO" id="GO:0006281">
    <property type="term" value="P:DNA repair"/>
    <property type="evidence" value="ECO:0007669"/>
    <property type="project" value="UniProtKB-UniRule"/>
</dbReference>
<keyword evidence="5 15" id="KW-0378">Hydrolase</keyword>
<reference evidence="18 19" key="1">
    <citation type="journal article" date="2015" name="Genome Announc.">
        <title>Expanding the biotechnology potential of lactobacilli through comparative genomics of 213 strains and associated genera.</title>
        <authorList>
            <person name="Sun Z."/>
            <person name="Harris H.M."/>
            <person name="McCann A."/>
            <person name="Guo C."/>
            <person name="Argimon S."/>
            <person name="Zhang W."/>
            <person name="Yang X."/>
            <person name="Jeffery I.B."/>
            <person name="Cooney J.C."/>
            <person name="Kagawa T.F."/>
            <person name="Liu W."/>
            <person name="Song Y."/>
            <person name="Salvetti E."/>
            <person name="Wrobel A."/>
            <person name="Rasinkangas P."/>
            <person name="Parkhill J."/>
            <person name="Rea M.C."/>
            <person name="O'Sullivan O."/>
            <person name="Ritari J."/>
            <person name="Douillard F.P."/>
            <person name="Paul Ross R."/>
            <person name="Yang R."/>
            <person name="Briner A.E."/>
            <person name="Felis G.E."/>
            <person name="de Vos W.M."/>
            <person name="Barrangou R."/>
            <person name="Klaenhammer T.R."/>
            <person name="Caufield P.W."/>
            <person name="Cui Y."/>
            <person name="Zhang H."/>
            <person name="O'Toole P.W."/>
        </authorList>
    </citation>
    <scope>NUCLEOTIDE SEQUENCE [LARGE SCALE GENOMIC DNA]</scope>
    <source>
        <strain evidence="18 19">DSM 12361</strain>
    </source>
</reference>
<keyword evidence="3 15" id="KW-0547">Nucleotide-binding</keyword>
<evidence type="ECO:0000256" key="10">
    <source>
        <dbReference type="ARBA" id="ARBA00023204"/>
    </source>
</evidence>
<dbReference type="NCBIfam" id="TIGR00643">
    <property type="entry name" value="recG"/>
    <property type="match status" value="1"/>
</dbReference>
<dbReference type="InterPro" id="IPR001650">
    <property type="entry name" value="Helicase_C-like"/>
</dbReference>
<dbReference type="PROSITE" id="PS51194">
    <property type="entry name" value="HELICASE_CTER"/>
    <property type="match status" value="1"/>
</dbReference>
<dbReference type="SUPFAM" id="SSF52540">
    <property type="entry name" value="P-loop containing nucleoside triphosphate hydrolases"/>
    <property type="match status" value="2"/>
</dbReference>
<evidence type="ECO:0000256" key="14">
    <source>
        <dbReference type="ARBA" id="ARBA00048988"/>
    </source>
</evidence>
<dbReference type="AlphaFoldDB" id="A0A0R1FWL1"/>
<dbReference type="EMBL" id="AZCK01000002">
    <property type="protein sequence ID" value="KRK24755.1"/>
    <property type="molecule type" value="Genomic_DNA"/>
</dbReference>
<organism evidence="18 19">
    <name type="scientific">Apilactobacillus kunkeei DSM 12361 = ATCC 700308</name>
    <dbReference type="NCBI Taxonomy" id="1423768"/>
    <lineage>
        <taxon>Bacteria</taxon>
        <taxon>Bacillati</taxon>
        <taxon>Bacillota</taxon>
        <taxon>Bacilli</taxon>
        <taxon>Lactobacillales</taxon>
        <taxon>Lactobacillaceae</taxon>
        <taxon>Apilactobacillus</taxon>
    </lineage>
</organism>
<dbReference type="Gene3D" id="2.40.50.140">
    <property type="entry name" value="Nucleic acid-binding proteins"/>
    <property type="match status" value="1"/>
</dbReference>
<evidence type="ECO:0000259" key="16">
    <source>
        <dbReference type="PROSITE" id="PS51192"/>
    </source>
</evidence>
<evidence type="ECO:0000256" key="4">
    <source>
        <dbReference type="ARBA" id="ARBA00022763"/>
    </source>
</evidence>
<dbReference type="Proteomes" id="UP000051794">
    <property type="component" value="Unassembled WGS sequence"/>
</dbReference>
<evidence type="ECO:0000256" key="5">
    <source>
        <dbReference type="ARBA" id="ARBA00022801"/>
    </source>
</evidence>
<dbReference type="InterPro" id="IPR045562">
    <property type="entry name" value="RecG_dom3_C"/>
</dbReference>
<name>A0A0R1FWL1_9LACO</name>
<evidence type="ECO:0000256" key="2">
    <source>
        <dbReference type="ARBA" id="ARBA00017846"/>
    </source>
</evidence>
<protein>
    <recommendedName>
        <fullName evidence="2 15">ATP-dependent DNA helicase RecG</fullName>
        <ecNumber evidence="13 15">5.6.2.4</ecNumber>
    </recommendedName>
</protein>
<sequence>MLKDLNDSVSVLKGVGPKKVEALDELGIDTIYDLLTYYPFRYDDFQVKDLSQIEDQEKVTIKGKIAADPVVAHFGRKRNLLNIRLLVDNDVVKVTFFNQPWLKKQLPVGKEVLIYGRFDKAKASLSGIKILSSVDGNEMNPIYPANKHIRQKTISDLVKLAFDEYKDVIDDVIPEDIIEKYKLESQKQVIHDMHFPNDTKDAYLARRTAKFNEFFLFQMRLQALKSEEQKDAGLVIKFNQDDMDAFINQLPFSLTNAQQRVVNEIQNDLSSTRQMNRLLQGDVGSGKTIVASLAILACIDGGYQSALMAPTEILAEQHANKLATLFKDTKVNIALLTGDTKPAARKELLPRIKSGEINLVIGTHALIQDSVEYKNLGLAIIDEQHRFGVNQRAKLRQKNDGTNVLAMTATPIPRTLAITSYGEMDVSIIDELPNGRQPVKTAWIKEGQFKNSVGFIKERLNAGEQIYVVTPLVEESEAVDMKNAINIYDNFKNMFEPEFKVGLLHGRMKDEDKNLVMTEFKNNEFQILVSTTVIEVGVDVSNATMMIVFNADHFGLAQLHQLRGRVGRGSSQSYCLLVSDPKTETGVKRMNVMVESNDGFVISQKDLELRGPGDIMGKAQSGLPDFKVGDPVADLTMLSVAQQEAIQIVSTNDWQNNPMYSKLYSYVHQKNNKKMFD</sequence>
<keyword evidence="8" id="KW-0238">DNA-binding</keyword>
<dbReference type="InterPro" id="IPR027417">
    <property type="entry name" value="P-loop_NTPase"/>
</dbReference>
<evidence type="ECO:0000259" key="17">
    <source>
        <dbReference type="PROSITE" id="PS51194"/>
    </source>
</evidence>
<dbReference type="InterPro" id="IPR047112">
    <property type="entry name" value="RecG/Mfd"/>
</dbReference>
<dbReference type="PATRIC" id="fig|1423768.4.peg.632"/>
<dbReference type="SMART" id="SM00490">
    <property type="entry name" value="HELICc"/>
    <property type="match status" value="1"/>
</dbReference>
<evidence type="ECO:0000313" key="18">
    <source>
        <dbReference type="EMBL" id="KRK24755.1"/>
    </source>
</evidence>
<dbReference type="SMART" id="SM00487">
    <property type="entry name" value="DEXDc"/>
    <property type="match status" value="1"/>
</dbReference>
<dbReference type="GO" id="GO:0043138">
    <property type="term" value="F:3'-5' DNA helicase activity"/>
    <property type="evidence" value="ECO:0007669"/>
    <property type="project" value="UniProtKB-EC"/>
</dbReference>
<evidence type="ECO:0000256" key="13">
    <source>
        <dbReference type="ARBA" id="ARBA00034808"/>
    </source>
</evidence>
<dbReference type="Pfam" id="PF00271">
    <property type="entry name" value="Helicase_C"/>
    <property type="match status" value="1"/>
</dbReference>
<evidence type="ECO:0000256" key="11">
    <source>
        <dbReference type="ARBA" id="ARBA00023235"/>
    </source>
</evidence>
<evidence type="ECO:0000256" key="3">
    <source>
        <dbReference type="ARBA" id="ARBA00022741"/>
    </source>
</evidence>
<dbReference type="InterPro" id="IPR004609">
    <property type="entry name" value="ATP-dep_DNA_helicase_RecG"/>
</dbReference>
<comment type="catalytic activity">
    <reaction evidence="14 15">
        <text>ATP + H2O = ADP + phosphate + H(+)</text>
        <dbReference type="Rhea" id="RHEA:13065"/>
        <dbReference type="ChEBI" id="CHEBI:15377"/>
        <dbReference type="ChEBI" id="CHEBI:15378"/>
        <dbReference type="ChEBI" id="CHEBI:30616"/>
        <dbReference type="ChEBI" id="CHEBI:43474"/>
        <dbReference type="ChEBI" id="CHEBI:456216"/>
        <dbReference type="EC" id="5.6.2.4"/>
    </reaction>
</comment>
<dbReference type="PANTHER" id="PTHR47964:SF1">
    <property type="entry name" value="ATP-DEPENDENT DNA HELICASE HOMOLOG RECG, CHLOROPLASTIC"/>
    <property type="match status" value="1"/>
</dbReference>
<dbReference type="GO" id="GO:0005524">
    <property type="term" value="F:ATP binding"/>
    <property type="evidence" value="ECO:0007669"/>
    <property type="project" value="UniProtKB-KW"/>
</dbReference>
<dbReference type="GO" id="GO:0003677">
    <property type="term" value="F:DNA binding"/>
    <property type="evidence" value="ECO:0007669"/>
    <property type="project" value="UniProtKB-KW"/>
</dbReference>
<evidence type="ECO:0000256" key="12">
    <source>
        <dbReference type="ARBA" id="ARBA00034617"/>
    </source>
</evidence>
<dbReference type="RefSeq" id="WP_054450002.1">
    <property type="nucleotide sequence ID" value="NZ_AZCK01000002.1"/>
</dbReference>
<dbReference type="InterPro" id="IPR011545">
    <property type="entry name" value="DEAD/DEAH_box_helicase_dom"/>
</dbReference>
<dbReference type="GO" id="GO:0006310">
    <property type="term" value="P:DNA recombination"/>
    <property type="evidence" value="ECO:0007669"/>
    <property type="project" value="UniProtKB-UniRule"/>
</dbReference>
<keyword evidence="9 15" id="KW-0233">DNA recombination</keyword>
<comment type="similarity">
    <text evidence="1 15">Belongs to the helicase family. RecG subfamily.</text>
</comment>
<proteinExistence type="inferred from homology"/>
<accession>A0A0R1FWL1</accession>
<evidence type="ECO:0000256" key="8">
    <source>
        <dbReference type="ARBA" id="ARBA00023125"/>
    </source>
</evidence>
<keyword evidence="10 15" id="KW-0234">DNA repair</keyword>
<keyword evidence="4 15" id="KW-0227">DNA damage</keyword>
<evidence type="ECO:0000256" key="7">
    <source>
        <dbReference type="ARBA" id="ARBA00022840"/>
    </source>
</evidence>
<gene>
    <name evidence="18" type="ORF">FD43_GL000626</name>
</gene>
<dbReference type="CDD" id="cd04488">
    <property type="entry name" value="RecG_wedge_OBF"/>
    <property type="match status" value="1"/>
</dbReference>
<comment type="caution">
    <text evidence="18">The sequence shown here is derived from an EMBL/GenBank/DDBJ whole genome shotgun (WGS) entry which is preliminary data.</text>
</comment>
<dbReference type="GeneID" id="66348855"/>
<dbReference type="EC" id="5.6.2.4" evidence="13 15"/>
<evidence type="ECO:0000256" key="9">
    <source>
        <dbReference type="ARBA" id="ARBA00023172"/>
    </source>
</evidence>
<dbReference type="InterPro" id="IPR012340">
    <property type="entry name" value="NA-bd_OB-fold"/>
</dbReference>
<feature type="domain" description="Helicase C-terminal" evidence="17">
    <location>
        <begin position="448"/>
        <end position="608"/>
    </location>
</feature>
<evidence type="ECO:0000313" key="19">
    <source>
        <dbReference type="Proteomes" id="UP000051794"/>
    </source>
</evidence>
<keyword evidence="7 15" id="KW-0067">ATP-binding</keyword>
<dbReference type="InterPro" id="IPR014001">
    <property type="entry name" value="Helicase_ATP-bd"/>
</dbReference>
<dbReference type="NCBIfam" id="NF008168">
    <property type="entry name" value="PRK10917.2-2"/>
    <property type="match status" value="1"/>
</dbReference>
<dbReference type="SUPFAM" id="SSF50249">
    <property type="entry name" value="Nucleic acid-binding proteins"/>
    <property type="match status" value="1"/>
</dbReference>
<evidence type="ECO:0000256" key="1">
    <source>
        <dbReference type="ARBA" id="ARBA00007504"/>
    </source>
</evidence>
<keyword evidence="6 15" id="KW-0347">Helicase</keyword>
<evidence type="ECO:0000256" key="6">
    <source>
        <dbReference type="ARBA" id="ARBA00022806"/>
    </source>
</evidence>
<dbReference type="NCBIfam" id="NF008165">
    <property type="entry name" value="PRK10917.1-3"/>
    <property type="match status" value="1"/>
</dbReference>
<keyword evidence="11" id="KW-0413">Isomerase</keyword>
<dbReference type="PROSITE" id="PS51192">
    <property type="entry name" value="HELICASE_ATP_BIND_1"/>
    <property type="match status" value="1"/>
</dbReference>
<dbReference type="PANTHER" id="PTHR47964">
    <property type="entry name" value="ATP-DEPENDENT DNA HELICASE HOMOLOG RECG, CHLOROPLASTIC"/>
    <property type="match status" value="1"/>
</dbReference>
<dbReference type="InterPro" id="IPR033454">
    <property type="entry name" value="RecG_wedge"/>
</dbReference>
<dbReference type="Pfam" id="PF17191">
    <property type="entry name" value="RecG_wedge"/>
    <property type="match status" value="1"/>
</dbReference>
<dbReference type="Gene3D" id="3.40.50.300">
    <property type="entry name" value="P-loop containing nucleotide triphosphate hydrolases"/>
    <property type="match status" value="2"/>
</dbReference>
<dbReference type="Pfam" id="PF19833">
    <property type="entry name" value="RecG_dom3_C"/>
    <property type="match status" value="1"/>
</dbReference>
<comment type="function">
    <text evidence="15">Plays a critical role in recombination and DNA repair. Helps process Holliday junction intermediates to mature products by catalyzing branch migration. Has replication fork regression activity, unwinds stalled or blocked replication forks to make a HJ that can be resolved. Has a DNA unwinding activity characteristic of a DNA helicase with 3'-5' polarity.</text>
</comment>
<dbReference type="GO" id="GO:0016887">
    <property type="term" value="F:ATP hydrolysis activity"/>
    <property type="evidence" value="ECO:0007669"/>
    <property type="project" value="RHEA"/>
</dbReference>